<keyword evidence="1" id="KW-0732">Signal</keyword>
<sequence length="445" mass="51075">MKKIIISCLFILSCYVGLHAQSTGEILTFPPSPEKGFFWGYALYLPKTMNTSHKLPILLIMTDCGVTDSIQETEEKTLFRLRHELSEYPIADELGVPLVMPIVQRPEDFYTHALSRAVFTSQEEPFKRLDLQVLNMLRDARQQLSKRHIHTKNKFLVTGFSAAGVFAWRWAMLHPEYVLALATGGALYHMLPIEELNAERLIYPVGVADMQEYTGRKFNKKAWSKIPILSTNGEMDDNDTFLYEECFAEKVERPVLQKVLPGKDVFERRAQSLQLLAKLAPNVQTHLYPWLGHEPVTQDVIAFFRQYVPAPAFQLTDTSDRKPDFPVNIVKAMWGNDPQIPEIYKQWIAENDFVLLTSASHPYWVYNQYAEIIISCNGEKIIQSQKAGSFSDGEKTFISFKFTPSDWENLIKKKGCKFSIHALHPQFLHIPDTLTVPPFNSQNLR</sequence>
<organism evidence="2 3">
    <name type="scientific">Candidatus Avelusimicrobium gallicola</name>
    <dbReference type="NCBI Taxonomy" id="2562704"/>
    <lineage>
        <taxon>Bacteria</taxon>
        <taxon>Pseudomonadati</taxon>
        <taxon>Elusimicrobiota</taxon>
        <taxon>Elusimicrobia</taxon>
        <taxon>Elusimicrobiales</taxon>
        <taxon>Elusimicrobiaceae</taxon>
        <taxon>Candidatus Avelusimicrobium</taxon>
    </lineage>
</organism>
<feature type="signal peptide" evidence="1">
    <location>
        <begin position="1"/>
        <end position="20"/>
    </location>
</feature>
<evidence type="ECO:0000313" key="2">
    <source>
        <dbReference type="EMBL" id="OUO56814.1"/>
    </source>
</evidence>
<dbReference type="EMBL" id="NFJD01000002">
    <property type="protein sequence ID" value="OUO56814.1"/>
    <property type="molecule type" value="Genomic_DNA"/>
</dbReference>
<dbReference type="Gene3D" id="3.40.50.1820">
    <property type="entry name" value="alpha/beta hydrolase"/>
    <property type="match status" value="1"/>
</dbReference>
<dbReference type="RefSeq" id="WP_087287710.1">
    <property type="nucleotide sequence ID" value="NZ_NFJD01000002.1"/>
</dbReference>
<feature type="chain" id="PRO_5012779736" evidence="1">
    <location>
        <begin position="21"/>
        <end position="445"/>
    </location>
</feature>
<dbReference type="AlphaFoldDB" id="A0A1Y4DCC7"/>
<keyword evidence="3" id="KW-1185">Reference proteome</keyword>
<name>A0A1Y4DCC7_9BACT</name>
<comment type="caution">
    <text evidence="2">The sequence shown here is derived from an EMBL/GenBank/DDBJ whole genome shotgun (WGS) entry which is preliminary data.</text>
</comment>
<dbReference type="SUPFAM" id="SSF53474">
    <property type="entry name" value="alpha/beta-Hydrolases"/>
    <property type="match status" value="1"/>
</dbReference>
<dbReference type="Proteomes" id="UP000196368">
    <property type="component" value="Unassembled WGS sequence"/>
</dbReference>
<dbReference type="OrthoDB" id="1094867at2"/>
<evidence type="ECO:0000256" key="1">
    <source>
        <dbReference type="SAM" id="SignalP"/>
    </source>
</evidence>
<proteinExistence type="predicted"/>
<reference evidence="3" key="1">
    <citation type="submission" date="2017-04" db="EMBL/GenBank/DDBJ databases">
        <title>Function of individual gut microbiota members based on whole genome sequencing of pure cultures obtained from chicken caecum.</title>
        <authorList>
            <person name="Medvecky M."/>
            <person name="Cejkova D."/>
            <person name="Polansky O."/>
            <person name="Karasova D."/>
            <person name="Kubasova T."/>
            <person name="Cizek A."/>
            <person name="Rychlik I."/>
        </authorList>
    </citation>
    <scope>NUCLEOTIDE SEQUENCE [LARGE SCALE GENOMIC DNA]</scope>
    <source>
        <strain evidence="3">An273</strain>
    </source>
</reference>
<dbReference type="InterPro" id="IPR029058">
    <property type="entry name" value="AB_hydrolase_fold"/>
</dbReference>
<evidence type="ECO:0000313" key="3">
    <source>
        <dbReference type="Proteomes" id="UP000196368"/>
    </source>
</evidence>
<gene>
    <name evidence="2" type="ORF">B5F75_02925</name>
</gene>
<accession>A0A1Y4DCC7</accession>
<protein>
    <submittedName>
        <fullName evidence="2">Uncharacterized protein</fullName>
    </submittedName>
</protein>